<keyword evidence="3" id="KW-1185">Reference proteome</keyword>
<dbReference type="Pfam" id="PF02655">
    <property type="entry name" value="ATP-grasp_3"/>
    <property type="match status" value="1"/>
</dbReference>
<organism evidence="2 3">
    <name type="scientific">Aquincola tertiaricarbonis</name>
    <dbReference type="NCBI Taxonomy" id="391953"/>
    <lineage>
        <taxon>Bacteria</taxon>
        <taxon>Pseudomonadati</taxon>
        <taxon>Pseudomonadota</taxon>
        <taxon>Betaproteobacteria</taxon>
        <taxon>Burkholderiales</taxon>
        <taxon>Sphaerotilaceae</taxon>
        <taxon>Aquincola</taxon>
    </lineage>
</organism>
<evidence type="ECO:0000313" key="3">
    <source>
        <dbReference type="Proteomes" id="UP001056201"/>
    </source>
</evidence>
<protein>
    <submittedName>
        <fullName evidence="2">ATP-grasp domain-containing protein</fullName>
    </submittedName>
</protein>
<reference evidence="2" key="1">
    <citation type="submission" date="2022-05" db="EMBL/GenBank/DDBJ databases">
        <title>An RpoN-dependent PEP-CTERM gene is involved in floc formation of an Aquincola tertiaricarbonis strain.</title>
        <authorList>
            <person name="Qiu D."/>
            <person name="Xia M."/>
        </authorList>
    </citation>
    <scope>NUCLEOTIDE SEQUENCE</scope>
    <source>
        <strain evidence="2">RN12</strain>
    </source>
</reference>
<accession>A0ABY4S286</accession>
<evidence type="ECO:0000259" key="1">
    <source>
        <dbReference type="Pfam" id="PF02655"/>
    </source>
</evidence>
<dbReference type="Proteomes" id="UP001056201">
    <property type="component" value="Chromosome 1"/>
</dbReference>
<proteinExistence type="predicted"/>
<feature type="domain" description="ATP-grasp fold PylC-type" evidence="1">
    <location>
        <begin position="114"/>
        <end position="266"/>
    </location>
</feature>
<evidence type="ECO:0000313" key="2">
    <source>
        <dbReference type="EMBL" id="URI05876.1"/>
    </source>
</evidence>
<dbReference type="PIRSF" id="PIRSF016817">
    <property type="entry name" value="UCP016817_carboligase"/>
    <property type="match status" value="1"/>
</dbReference>
<dbReference type="EMBL" id="CP097635">
    <property type="protein sequence ID" value="URI05876.1"/>
    <property type="molecule type" value="Genomic_DNA"/>
</dbReference>
<dbReference type="InterPro" id="IPR003806">
    <property type="entry name" value="ATP-grasp_PylC-type"/>
</dbReference>
<sequence length="377" mass="39388">MTILAVAGVSARAMAEAAVRDGFQAIALDLFGDVDTCRTAARWLPLGEPGALQIDADCTLSALRLLAQRGDVAGWVPGSGFEGLHEVIAEGGAWLPLIGNRPETVRRVRDPRVFFRVLAALGVPHPRVSRTAPADRRGWLLKDMRGCGGWQVGPAPEAEAGSPAPAHHVYQQQAPGVPMSATFVADGYRARVLGFNQQIVQPVGDRPWVFAGLVGPVAVSPVVAHEVAAAASVLAGAFTLRGLGSLDFMLDGERWLALEVNPRPPASLSCYPEAAPMAAHVRACVEGVLPAASPAPTAPVRVEGHRIVFAPRALRLADGVAAALAARAATHDLPSAGARFQAGDPVCSVSAHGDDAEQVWARLQAAHADVHTLLETS</sequence>
<gene>
    <name evidence="2" type="ORF">MW290_07940</name>
</gene>
<dbReference type="Gene3D" id="3.30.470.20">
    <property type="entry name" value="ATP-grasp fold, B domain"/>
    <property type="match status" value="1"/>
</dbReference>
<name>A0ABY4S286_AQUTE</name>
<dbReference type="InterPro" id="IPR016677">
    <property type="entry name" value="UCP016817_carboligase"/>
</dbReference>
<dbReference type="SUPFAM" id="SSF56059">
    <property type="entry name" value="Glutathione synthetase ATP-binding domain-like"/>
    <property type="match status" value="1"/>
</dbReference>
<dbReference type="RefSeq" id="WP_250194141.1">
    <property type="nucleotide sequence ID" value="NZ_CP097635.1"/>
</dbReference>